<proteinExistence type="predicted"/>
<evidence type="ECO:0000313" key="2">
    <source>
        <dbReference type="EMBL" id="KRM90165.1"/>
    </source>
</evidence>
<sequence>MKKWKIIAIVIGVIASLLIFFSGVFIVVKNHIHNNIKSEQTSEYVTQKAQKVTSLTLSGHVSPIQERDYTVTSKELSAMKIENGQQVTQGQVLFTTYNQSNATELTDLKTSLAKDQRDQTQATQKLQSAKTTLNQMNKTDDGYSDAQDAVTSANNDLADLNSSIATTQTKINQITKEVSPSTTAPFAGNITLTYDDSGNAKINLISSDMQAIVQVSEYDYSKVKNESSVLIKAVATGKKQSTVISLVSLHPTNTNSSTSKYDVYANVDSNTFIDGQTVEMTVAQPGIVIPLSSLYKGKVFIVQNRKIYSKLVHGTKKDDTYVVASGISAGDKVITNPDKKLKNGESWPK</sequence>
<dbReference type="Gene3D" id="2.40.30.170">
    <property type="match status" value="1"/>
</dbReference>
<dbReference type="PANTHER" id="PTHR30469:SF33">
    <property type="entry name" value="SLR1207 PROTEIN"/>
    <property type="match status" value="1"/>
</dbReference>
<comment type="caution">
    <text evidence="2">The sequence shown here is derived from an EMBL/GenBank/DDBJ whole genome shotgun (WGS) entry which is preliminary data.</text>
</comment>
<keyword evidence="1" id="KW-1133">Transmembrane helix</keyword>
<evidence type="ECO:0000256" key="1">
    <source>
        <dbReference type="SAM" id="Phobius"/>
    </source>
</evidence>
<accession>A0A0R2CFR9</accession>
<dbReference type="Gene3D" id="2.40.50.100">
    <property type="match status" value="1"/>
</dbReference>
<evidence type="ECO:0000313" key="3">
    <source>
        <dbReference type="Proteomes" id="UP000051131"/>
    </source>
</evidence>
<dbReference type="GO" id="GO:1990281">
    <property type="term" value="C:efflux pump complex"/>
    <property type="evidence" value="ECO:0007669"/>
    <property type="project" value="TreeGrafter"/>
</dbReference>
<protein>
    <submittedName>
        <fullName evidence="2">Uncharacterized protein</fullName>
    </submittedName>
</protein>
<name>A0A0R2CFR9_9LACO</name>
<dbReference type="PANTHER" id="PTHR30469">
    <property type="entry name" value="MULTIDRUG RESISTANCE PROTEIN MDTA"/>
    <property type="match status" value="1"/>
</dbReference>
<dbReference type="PATRIC" id="fig|1423729.3.peg.1524"/>
<dbReference type="Gene3D" id="1.10.287.470">
    <property type="entry name" value="Helix hairpin bin"/>
    <property type="match status" value="1"/>
</dbReference>
<dbReference type="RefSeq" id="WP_057829715.1">
    <property type="nucleotide sequence ID" value="NZ_AYZE01000016.1"/>
</dbReference>
<dbReference type="Proteomes" id="UP000051131">
    <property type="component" value="Unassembled WGS sequence"/>
</dbReference>
<dbReference type="EMBL" id="AYZE01000016">
    <property type="protein sequence ID" value="KRM90165.1"/>
    <property type="molecule type" value="Genomic_DNA"/>
</dbReference>
<gene>
    <name evidence="2" type="ORF">FC80_GL001502</name>
</gene>
<dbReference type="STRING" id="1423729.FC80_GL001502"/>
<dbReference type="GO" id="GO:0015562">
    <property type="term" value="F:efflux transmembrane transporter activity"/>
    <property type="evidence" value="ECO:0007669"/>
    <property type="project" value="TreeGrafter"/>
</dbReference>
<organism evidence="2 3">
    <name type="scientific">Liquorilactobacillus cacaonum DSM 21116</name>
    <dbReference type="NCBI Taxonomy" id="1423729"/>
    <lineage>
        <taxon>Bacteria</taxon>
        <taxon>Bacillati</taxon>
        <taxon>Bacillota</taxon>
        <taxon>Bacilli</taxon>
        <taxon>Lactobacillales</taxon>
        <taxon>Lactobacillaceae</taxon>
        <taxon>Liquorilactobacillus</taxon>
    </lineage>
</organism>
<keyword evidence="1" id="KW-0812">Transmembrane</keyword>
<keyword evidence="3" id="KW-1185">Reference proteome</keyword>
<dbReference type="AlphaFoldDB" id="A0A0R2CFR9"/>
<dbReference type="OrthoDB" id="2142598at2"/>
<feature type="transmembrane region" description="Helical" evidence="1">
    <location>
        <begin position="6"/>
        <end position="28"/>
    </location>
</feature>
<keyword evidence="1" id="KW-0472">Membrane</keyword>
<reference evidence="2 3" key="1">
    <citation type="journal article" date="2015" name="Genome Announc.">
        <title>Expanding the biotechnology potential of lactobacilli through comparative genomics of 213 strains and associated genera.</title>
        <authorList>
            <person name="Sun Z."/>
            <person name="Harris H.M."/>
            <person name="McCann A."/>
            <person name="Guo C."/>
            <person name="Argimon S."/>
            <person name="Zhang W."/>
            <person name="Yang X."/>
            <person name="Jeffery I.B."/>
            <person name="Cooney J.C."/>
            <person name="Kagawa T.F."/>
            <person name="Liu W."/>
            <person name="Song Y."/>
            <person name="Salvetti E."/>
            <person name="Wrobel A."/>
            <person name="Rasinkangas P."/>
            <person name="Parkhill J."/>
            <person name="Rea M.C."/>
            <person name="O'Sullivan O."/>
            <person name="Ritari J."/>
            <person name="Douillard F.P."/>
            <person name="Paul Ross R."/>
            <person name="Yang R."/>
            <person name="Briner A.E."/>
            <person name="Felis G.E."/>
            <person name="de Vos W.M."/>
            <person name="Barrangou R."/>
            <person name="Klaenhammer T.R."/>
            <person name="Caufield P.W."/>
            <person name="Cui Y."/>
            <person name="Zhang H."/>
            <person name="O'Toole P.W."/>
        </authorList>
    </citation>
    <scope>NUCLEOTIDE SEQUENCE [LARGE SCALE GENOMIC DNA]</scope>
    <source>
        <strain evidence="2 3">DSM 21116</strain>
    </source>
</reference>